<gene>
    <name evidence="2" type="ORF">SAMN05216175_104318</name>
</gene>
<reference evidence="3" key="1">
    <citation type="submission" date="2016-10" db="EMBL/GenBank/DDBJ databases">
        <authorList>
            <person name="Varghese N."/>
            <person name="Submissions S."/>
        </authorList>
    </citation>
    <scope>NUCLEOTIDE SEQUENCE [LARGE SCALE GENOMIC DNA]</scope>
    <source>
        <strain evidence="3">CGMCC 1.10971</strain>
    </source>
</reference>
<protein>
    <submittedName>
        <fullName evidence="2">Uncharacterized protein</fullName>
    </submittedName>
</protein>
<name>A0A1I2QA19_9GAMM</name>
<dbReference type="RefSeq" id="WP_090726769.1">
    <property type="nucleotide sequence ID" value="NZ_FOOU01000004.1"/>
</dbReference>
<feature type="signal peptide" evidence="1">
    <location>
        <begin position="1"/>
        <end position="28"/>
    </location>
</feature>
<dbReference type="EMBL" id="FOOU01000004">
    <property type="protein sequence ID" value="SFG25184.1"/>
    <property type="molecule type" value="Genomic_DNA"/>
</dbReference>
<proteinExistence type="predicted"/>
<dbReference type="AlphaFoldDB" id="A0A1I2QA19"/>
<keyword evidence="3" id="KW-1185">Reference proteome</keyword>
<dbReference type="OrthoDB" id="8547183at2"/>
<feature type="chain" id="PRO_5011589387" evidence="1">
    <location>
        <begin position="29"/>
        <end position="181"/>
    </location>
</feature>
<dbReference type="Proteomes" id="UP000198623">
    <property type="component" value="Unassembled WGS sequence"/>
</dbReference>
<keyword evidence="1" id="KW-0732">Signal</keyword>
<evidence type="ECO:0000313" key="2">
    <source>
        <dbReference type="EMBL" id="SFG25184.1"/>
    </source>
</evidence>
<evidence type="ECO:0000256" key="1">
    <source>
        <dbReference type="SAM" id="SignalP"/>
    </source>
</evidence>
<accession>A0A1I2QA19</accession>
<sequence>MTIQRISTRALSLLIVALSGSFSSFLFAENLSGQGLLLSQKAQLTSQASSPVNPLADNHIISSNWQTVSDEELDTLRGGFTLPSGLVVDFRFDRRIYQNGIEAFYTYFELPQNTALSRGVSSDLAANFNNMLLNSVTQNSLDNQIIRTINTINIDISNIKNANFDANHSAFFRDVVSPGFK</sequence>
<dbReference type="STRING" id="1045558.SAMN05216175_104318"/>
<organism evidence="2 3">
    <name type="scientific">Neptunomonas qingdaonensis</name>
    <dbReference type="NCBI Taxonomy" id="1045558"/>
    <lineage>
        <taxon>Bacteria</taxon>
        <taxon>Pseudomonadati</taxon>
        <taxon>Pseudomonadota</taxon>
        <taxon>Gammaproteobacteria</taxon>
        <taxon>Oceanospirillales</taxon>
        <taxon>Oceanospirillaceae</taxon>
        <taxon>Neptunomonas</taxon>
    </lineage>
</organism>
<evidence type="ECO:0000313" key="3">
    <source>
        <dbReference type="Proteomes" id="UP000198623"/>
    </source>
</evidence>